<gene>
    <name evidence="6" type="primary">flgL</name>
    <name evidence="6" type="ORF">DESUT3_36730</name>
</gene>
<dbReference type="InterPro" id="IPR046358">
    <property type="entry name" value="Flagellin_C"/>
</dbReference>
<evidence type="ECO:0000256" key="3">
    <source>
        <dbReference type="ARBA" id="ARBA00023143"/>
    </source>
</evidence>
<dbReference type="InterPro" id="IPR001492">
    <property type="entry name" value="Flagellin"/>
</dbReference>
<evidence type="ECO:0000259" key="4">
    <source>
        <dbReference type="Pfam" id="PF00669"/>
    </source>
</evidence>
<reference evidence="6 7" key="2">
    <citation type="journal article" date="2021" name="Int. J. Syst. Evol. Microbiol.">
        <title>Isolation and Polyphasic Characterization of Desulfuromonas versatilis sp. Nov., an Electrogenic Bacteria Capable of Versatile Metabolism Isolated from a Graphene Oxide-Reducing Enrichment Culture.</title>
        <authorList>
            <person name="Xie L."/>
            <person name="Yoshida N."/>
            <person name="Ishii S."/>
            <person name="Meng L."/>
        </authorList>
    </citation>
    <scope>NUCLEOTIDE SEQUENCE [LARGE SCALE GENOMIC DNA]</scope>
    <source>
        <strain evidence="6 7">NIT-T3</strain>
    </source>
</reference>
<name>A0ABM8HXB8_9BACT</name>
<feature type="domain" description="Flagellin N-terminal" evidence="4">
    <location>
        <begin position="10"/>
        <end position="137"/>
    </location>
</feature>
<dbReference type="InterPro" id="IPR001029">
    <property type="entry name" value="Flagellin_N"/>
</dbReference>
<evidence type="ECO:0000256" key="1">
    <source>
        <dbReference type="ARBA" id="ARBA00004365"/>
    </source>
</evidence>
<evidence type="ECO:0000259" key="5">
    <source>
        <dbReference type="Pfam" id="PF00700"/>
    </source>
</evidence>
<organism evidence="6 7">
    <name type="scientific">Desulfuromonas versatilis</name>
    <dbReference type="NCBI Taxonomy" id="2802975"/>
    <lineage>
        <taxon>Bacteria</taxon>
        <taxon>Pseudomonadati</taxon>
        <taxon>Thermodesulfobacteriota</taxon>
        <taxon>Desulfuromonadia</taxon>
        <taxon>Desulfuromonadales</taxon>
        <taxon>Desulfuromonadaceae</taxon>
        <taxon>Desulfuromonas</taxon>
    </lineage>
</organism>
<keyword evidence="6" id="KW-0966">Cell projection</keyword>
<sequence length="312" mass="33390">MRSVESATYRSLLHNINGTGERLADLRLQAATGKRLNSASDDPVAIRPVLGARSQIQTSERFIRSADTALDKLSSFDTHLESVENILVRAKEITVAAGNGSLNANDRATMADQVASLKEELLGVANAQVAGRYLFGGFADTSAPFAANPAYDPVLDPRPVLYSGDQGVKQLEIGPGEQAPVNVPGSTLFLGDADGDGAVDAGGTDIFAVLTRVEEALRANDPAAVNAEMDNLEAGAEQARRYRGQMGNTAVRVENARSLMEETQLDMQEILSRLEDADLIETISDMTRQEQALEAALNVTSRVSKISILDYL</sequence>
<dbReference type="PANTHER" id="PTHR42792">
    <property type="entry name" value="FLAGELLIN"/>
    <property type="match status" value="1"/>
</dbReference>
<dbReference type="Proteomes" id="UP001319827">
    <property type="component" value="Chromosome"/>
</dbReference>
<dbReference type="NCBIfam" id="TIGR02550">
    <property type="entry name" value="flagell_flgL"/>
    <property type="match status" value="1"/>
</dbReference>
<accession>A0ABM8HXB8</accession>
<dbReference type="Gene3D" id="1.20.1330.10">
    <property type="entry name" value="f41 fragment of flagellin, N-terminal domain"/>
    <property type="match status" value="1"/>
</dbReference>
<dbReference type="PANTHER" id="PTHR42792:SF1">
    <property type="entry name" value="FLAGELLAR HOOK-ASSOCIATED PROTEIN 3"/>
    <property type="match status" value="1"/>
</dbReference>
<dbReference type="RefSeq" id="WP_221249986.1">
    <property type="nucleotide sequence ID" value="NZ_AP024355.1"/>
</dbReference>
<dbReference type="EMBL" id="AP024355">
    <property type="protein sequence ID" value="BCR06604.1"/>
    <property type="molecule type" value="Genomic_DNA"/>
</dbReference>
<comment type="subcellular location">
    <subcellularLocation>
        <location evidence="1">Bacterial flagellum</location>
    </subcellularLocation>
</comment>
<dbReference type="Pfam" id="PF00669">
    <property type="entry name" value="Flagellin_N"/>
    <property type="match status" value="1"/>
</dbReference>
<reference evidence="6 7" key="1">
    <citation type="journal article" date="2016" name="C (Basel)">
        <title>Selective Growth of and Electricity Production by Marine Exoelectrogenic Bacteria in Self-Aggregated Hydrogel of Microbially Reduced Graphene Oxide.</title>
        <authorList>
            <person name="Yoshida N."/>
            <person name="Goto Y."/>
            <person name="Miyata Y."/>
        </authorList>
    </citation>
    <scope>NUCLEOTIDE SEQUENCE [LARGE SCALE GENOMIC DNA]</scope>
    <source>
        <strain evidence="6 7">NIT-T3</strain>
    </source>
</reference>
<keyword evidence="6" id="KW-0969">Cilium</keyword>
<keyword evidence="6" id="KW-0282">Flagellum</keyword>
<keyword evidence="7" id="KW-1185">Reference proteome</keyword>
<evidence type="ECO:0000313" key="7">
    <source>
        <dbReference type="Proteomes" id="UP001319827"/>
    </source>
</evidence>
<dbReference type="Pfam" id="PF00700">
    <property type="entry name" value="Flagellin_C"/>
    <property type="match status" value="1"/>
</dbReference>
<protein>
    <submittedName>
        <fullName evidence="6">Flagellar hook-associated protein 3</fullName>
    </submittedName>
</protein>
<keyword evidence="3" id="KW-0975">Bacterial flagellum</keyword>
<feature type="domain" description="Flagellin C-terminal" evidence="5">
    <location>
        <begin position="231"/>
        <end position="312"/>
    </location>
</feature>
<comment type="similarity">
    <text evidence="2">Belongs to the bacterial flagellin family.</text>
</comment>
<dbReference type="SUPFAM" id="SSF64518">
    <property type="entry name" value="Phase 1 flagellin"/>
    <property type="match status" value="1"/>
</dbReference>
<evidence type="ECO:0000313" key="6">
    <source>
        <dbReference type="EMBL" id="BCR06604.1"/>
    </source>
</evidence>
<dbReference type="InterPro" id="IPR013384">
    <property type="entry name" value="Flagell_FlgL"/>
</dbReference>
<evidence type="ECO:0000256" key="2">
    <source>
        <dbReference type="ARBA" id="ARBA00005709"/>
    </source>
</evidence>
<proteinExistence type="inferred from homology"/>